<feature type="domain" description="Sulfotransferase" evidence="3">
    <location>
        <begin position="25"/>
        <end position="287"/>
    </location>
</feature>
<organism evidence="4 5">
    <name type="scientific">Nonomuraea marmarensis</name>
    <dbReference type="NCBI Taxonomy" id="3351344"/>
    <lineage>
        <taxon>Bacteria</taxon>
        <taxon>Bacillati</taxon>
        <taxon>Actinomycetota</taxon>
        <taxon>Actinomycetes</taxon>
        <taxon>Streptosporangiales</taxon>
        <taxon>Streptosporangiaceae</taxon>
        <taxon>Nonomuraea</taxon>
    </lineage>
</organism>
<dbReference type="PANTHER" id="PTHR11783">
    <property type="entry name" value="SULFOTRANSFERASE SULT"/>
    <property type="match status" value="1"/>
</dbReference>
<evidence type="ECO:0000259" key="3">
    <source>
        <dbReference type="Pfam" id="PF00685"/>
    </source>
</evidence>
<gene>
    <name evidence="4" type="ORF">ACFLIM_47280</name>
</gene>
<dbReference type="SUPFAM" id="SSF52540">
    <property type="entry name" value="P-loop containing nucleoside triphosphate hydrolases"/>
    <property type="match status" value="1"/>
</dbReference>
<comment type="caution">
    <text evidence="4">The sequence shown here is derived from an EMBL/GenBank/DDBJ whole genome shotgun (WGS) entry which is preliminary data.</text>
</comment>
<evidence type="ECO:0000313" key="4">
    <source>
        <dbReference type="EMBL" id="MFG1710791.1"/>
    </source>
</evidence>
<evidence type="ECO:0000313" key="5">
    <source>
        <dbReference type="Proteomes" id="UP001603978"/>
    </source>
</evidence>
<dbReference type="RefSeq" id="WP_393176941.1">
    <property type="nucleotide sequence ID" value="NZ_JBICRM010000057.1"/>
</dbReference>
<protein>
    <submittedName>
        <fullName evidence="4">Sulfotransferase domain-containing protein</fullName>
    </submittedName>
</protein>
<name>A0ABW7ATQ8_9ACTN</name>
<sequence length="308" mass="35080">MTAVRRYETSMYDSNRWDGFELRPGDIIISTPPKCGTTWTQMICALLILQEPELPLPLDTLSPWIDMVTRARTDVFADLEAQTHRRFIKTHTPLDGIPNDPTVTYICVGRDPRDVGLSIDHHIDNTDIGAFLSQRKRAAAIDGIELGPLRPPRPRPDGERDRFWQWVDDETPSTQVGSSLRRTVEHLQTFRDAADDLDVVYLHYDDLKADLEGQMRQMAARLGIDVDEHRWPRLVQAATFESMRSRADTTVPAGGPEHWIDPAAFFSRGTSGQWRDLLDDADLARYAARVRALASDDLVEWVHREPID</sequence>
<dbReference type="Gene3D" id="3.40.50.300">
    <property type="entry name" value="P-loop containing nucleotide triphosphate hydrolases"/>
    <property type="match status" value="1"/>
</dbReference>
<evidence type="ECO:0000256" key="1">
    <source>
        <dbReference type="ARBA" id="ARBA00005771"/>
    </source>
</evidence>
<reference evidence="4 5" key="1">
    <citation type="submission" date="2024-10" db="EMBL/GenBank/DDBJ databases">
        <authorList>
            <person name="Topkara A.R."/>
            <person name="Saygin H."/>
        </authorList>
    </citation>
    <scope>NUCLEOTIDE SEQUENCE [LARGE SCALE GENOMIC DNA]</scope>
    <source>
        <strain evidence="4 5">M3C6</strain>
    </source>
</reference>
<accession>A0ABW7ATQ8</accession>
<dbReference type="Pfam" id="PF00685">
    <property type="entry name" value="Sulfotransfer_1"/>
    <property type="match status" value="1"/>
</dbReference>
<keyword evidence="5" id="KW-1185">Reference proteome</keyword>
<dbReference type="InterPro" id="IPR027417">
    <property type="entry name" value="P-loop_NTPase"/>
</dbReference>
<evidence type="ECO:0000256" key="2">
    <source>
        <dbReference type="ARBA" id="ARBA00022679"/>
    </source>
</evidence>
<dbReference type="InterPro" id="IPR000863">
    <property type="entry name" value="Sulfotransferase_dom"/>
</dbReference>
<dbReference type="EMBL" id="JBICRM010000057">
    <property type="protein sequence ID" value="MFG1710791.1"/>
    <property type="molecule type" value="Genomic_DNA"/>
</dbReference>
<comment type="similarity">
    <text evidence="1">Belongs to the sulfotransferase 1 family.</text>
</comment>
<proteinExistence type="inferred from homology"/>
<dbReference type="Proteomes" id="UP001603978">
    <property type="component" value="Unassembled WGS sequence"/>
</dbReference>
<keyword evidence="2" id="KW-0808">Transferase</keyword>